<keyword evidence="2" id="KW-1185">Reference proteome</keyword>
<proteinExistence type="predicted"/>
<sequence>MGRSEERKAGSRDVSLRRWPIRRVQRFHNGRARPKSFSFSDVIATLGCKRFSQAESDGSCKRFNVATGNSAE</sequence>
<dbReference type="EMBL" id="AP028916">
    <property type="protein sequence ID" value="BES98014.1"/>
    <property type="molecule type" value="Genomic_DNA"/>
</dbReference>
<reference evidence="1 2" key="1">
    <citation type="submission" date="2023-09" db="EMBL/GenBank/DDBJ databases">
        <title>Nesidiocoris tenuis whole genome shotgun sequence.</title>
        <authorList>
            <person name="Shibata T."/>
            <person name="Shimoda M."/>
            <person name="Kobayashi T."/>
            <person name="Uehara T."/>
        </authorList>
    </citation>
    <scope>NUCLEOTIDE SEQUENCE [LARGE SCALE GENOMIC DNA]</scope>
    <source>
        <strain evidence="1 2">Japan</strain>
    </source>
</reference>
<evidence type="ECO:0000313" key="1">
    <source>
        <dbReference type="EMBL" id="BES98014.1"/>
    </source>
</evidence>
<dbReference type="Proteomes" id="UP001307889">
    <property type="component" value="Chromosome 8"/>
</dbReference>
<evidence type="ECO:0000313" key="2">
    <source>
        <dbReference type="Proteomes" id="UP001307889"/>
    </source>
</evidence>
<gene>
    <name evidence="1" type="ORF">NTJ_10829</name>
</gene>
<accession>A0ABN7B2G6</accession>
<protein>
    <submittedName>
        <fullName evidence="1">Uncharacterized protein</fullName>
    </submittedName>
</protein>
<organism evidence="1 2">
    <name type="scientific">Nesidiocoris tenuis</name>
    <dbReference type="NCBI Taxonomy" id="355587"/>
    <lineage>
        <taxon>Eukaryota</taxon>
        <taxon>Metazoa</taxon>
        <taxon>Ecdysozoa</taxon>
        <taxon>Arthropoda</taxon>
        <taxon>Hexapoda</taxon>
        <taxon>Insecta</taxon>
        <taxon>Pterygota</taxon>
        <taxon>Neoptera</taxon>
        <taxon>Paraneoptera</taxon>
        <taxon>Hemiptera</taxon>
        <taxon>Heteroptera</taxon>
        <taxon>Panheteroptera</taxon>
        <taxon>Cimicomorpha</taxon>
        <taxon>Miridae</taxon>
        <taxon>Dicyphina</taxon>
        <taxon>Nesidiocoris</taxon>
    </lineage>
</organism>
<name>A0ABN7B2G6_9HEMI</name>